<keyword evidence="3" id="KW-1185">Reference proteome</keyword>
<name>G9QMA8_9BACI</name>
<feature type="transmembrane region" description="Helical" evidence="1">
    <location>
        <begin position="6"/>
        <end position="22"/>
    </location>
</feature>
<gene>
    <name evidence="2" type="ORF">HMPREF1015_00675</name>
</gene>
<dbReference type="Proteomes" id="UP000011747">
    <property type="component" value="Unassembled WGS sequence"/>
</dbReference>
<evidence type="ECO:0000313" key="3">
    <source>
        <dbReference type="Proteomes" id="UP000011747"/>
    </source>
</evidence>
<dbReference type="EMBL" id="ACWF01000118">
    <property type="protein sequence ID" value="EHL77153.1"/>
    <property type="molecule type" value="Genomic_DNA"/>
</dbReference>
<evidence type="ECO:0000313" key="2">
    <source>
        <dbReference type="EMBL" id="EHL77153.1"/>
    </source>
</evidence>
<proteinExistence type="predicted"/>
<reference evidence="2 3" key="1">
    <citation type="submission" date="2011-09" db="EMBL/GenBank/DDBJ databases">
        <title>The Genome Sequence of Bacillus smithii 7_3_47FAA.</title>
        <authorList>
            <consortium name="The Broad Institute Genome Sequencing Platform"/>
            <person name="Earl A."/>
            <person name="Ward D."/>
            <person name="Feldgarden M."/>
            <person name="Gevers D."/>
            <person name="Daigneault M."/>
            <person name="Strauss J."/>
            <person name="Allen-Vercoe E."/>
            <person name="Young S.K."/>
            <person name="Zeng Q."/>
            <person name="Gargeya S."/>
            <person name="Fitzgerald M."/>
            <person name="Haas B."/>
            <person name="Abouelleil A."/>
            <person name="Alvarado L."/>
            <person name="Arachchi H.M."/>
            <person name="Berlin A."/>
            <person name="Brown A."/>
            <person name="Chapman S.B."/>
            <person name="Chen Z."/>
            <person name="Dunbar C."/>
            <person name="Freedman E."/>
            <person name="Gearin G."/>
            <person name="Goldberg J."/>
            <person name="Griggs A."/>
            <person name="Gujja S."/>
            <person name="Heiman D."/>
            <person name="Howarth C."/>
            <person name="Larson L."/>
            <person name="Lui A."/>
            <person name="MacDonald P.J.P."/>
            <person name="Montmayeur A."/>
            <person name="Murphy C."/>
            <person name="Neiman D."/>
            <person name="Pearson M."/>
            <person name="Priest M."/>
            <person name="Roberts A."/>
            <person name="Saif S."/>
            <person name="Shea T."/>
            <person name="Shenoy N."/>
            <person name="Sisk P."/>
            <person name="Stolte C."/>
            <person name="Sykes S."/>
            <person name="Wortman J."/>
            <person name="Nusbaum C."/>
            <person name="Birren B."/>
        </authorList>
    </citation>
    <scope>NUCLEOTIDE SEQUENCE [LARGE SCALE GENOMIC DNA]</scope>
    <source>
        <strain evidence="2 3">7_3_47FAA</strain>
    </source>
</reference>
<comment type="caution">
    <text evidence="2">The sequence shown here is derived from an EMBL/GenBank/DDBJ whole genome shotgun (WGS) entry which is preliminary data.</text>
</comment>
<sequence>MASIVIYVSPTLVYILLIVYGIDRKICIARVGTFNLFDKMVLVVYLNHQVMILCEEFE</sequence>
<keyword evidence="1" id="KW-1133">Transmembrane helix</keyword>
<keyword evidence="1" id="KW-0812">Transmembrane</keyword>
<organism evidence="2 3">
    <name type="scientific">Bacillus smithii 7_3_47FAA</name>
    <dbReference type="NCBI Taxonomy" id="665952"/>
    <lineage>
        <taxon>Bacteria</taxon>
        <taxon>Bacillati</taxon>
        <taxon>Bacillota</taxon>
        <taxon>Bacilli</taxon>
        <taxon>Bacillales</taxon>
        <taxon>Bacillaceae</taxon>
        <taxon>Bacillus</taxon>
    </lineage>
</organism>
<accession>G9QMA8</accession>
<dbReference type="AlphaFoldDB" id="G9QMA8"/>
<keyword evidence="1" id="KW-0472">Membrane</keyword>
<protein>
    <submittedName>
        <fullName evidence="2">Uncharacterized protein</fullName>
    </submittedName>
</protein>
<evidence type="ECO:0000256" key="1">
    <source>
        <dbReference type="SAM" id="Phobius"/>
    </source>
</evidence>
<dbReference type="HOGENOM" id="CLU_2969907_0_0_9"/>